<gene>
    <name evidence="1" type="ORF">LGH70_22225</name>
</gene>
<evidence type="ECO:0000313" key="2">
    <source>
        <dbReference type="Proteomes" id="UP001165297"/>
    </source>
</evidence>
<proteinExistence type="predicted"/>
<keyword evidence="2" id="KW-1185">Reference proteome</keyword>
<accession>A0ABS8AIQ3</accession>
<sequence>MIAPQPSTNPQLFTLIRNADETGISGTGRVLDGVIFHTGQVVVCWRSDLNTEKPGYSSLVIYGSWEAFKAIHIDPHPAEQTQVVFQES</sequence>
<protein>
    <submittedName>
        <fullName evidence="1">Uncharacterized protein</fullName>
    </submittedName>
</protein>
<dbReference type="RefSeq" id="WP_226190084.1">
    <property type="nucleotide sequence ID" value="NZ_JAJADQ010000015.1"/>
</dbReference>
<reference evidence="1" key="1">
    <citation type="submission" date="2021-10" db="EMBL/GenBank/DDBJ databases">
        <authorList>
            <person name="Dean J.D."/>
            <person name="Kim M.K."/>
            <person name="Newey C.N."/>
            <person name="Stoker T.S."/>
            <person name="Thompson D.W."/>
            <person name="Grose J.H."/>
        </authorList>
    </citation>
    <scope>NUCLEOTIDE SEQUENCE</scope>
    <source>
        <strain evidence="1">BT635</strain>
    </source>
</reference>
<name>A0ABS8AIQ3_9BACT</name>
<dbReference type="EMBL" id="JAJADQ010000015">
    <property type="protein sequence ID" value="MCB2380325.1"/>
    <property type="molecule type" value="Genomic_DNA"/>
</dbReference>
<dbReference type="Proteomes" id="UP001165297">
    <property type="component" value="Unassembled WGS sequence"/>
</dbReference>
<organism evidence="1 2">
    <name type="scientific">Hymenobacter nitidus</name>
    <dbReference type="NCBI Taxonomy" id="2880929"/>
    <lineage>
        <taxon>Bacteria</taxon>
        <taxon>Pseudomonadati</taxon>
        <taxon>Bacteroidota</taxon>
        <taxon>Cytophagia</taxon>
        <taxon>Cytophagales</taxon>
        <taxon>Hymenobacteraceae</taxon>
        <taxon>Hymenobacter</taxon>
    </lineage>
</organism>
<comment type="caution">
    <text evidence="1">The sequence shown here is derived from an EMBL/GenBank/DDBJ whole genome shotgun (WGS) entry which is preliminary data.</text>
</comment>
<evidence type="ECO:0000313" key="1">
    <source>
        <dbReference type="EMBL" id="MCB2380325.1"/>
    </source>
</evidence>